<evidence type="ECO:0000313" key="4">
    <source>
        <dbReference type="Proteomes" id="UP000298170"/>
    </source>
</evidence>
<dbReference type="InterPro" id="IPR013217">
    <property type="entry name" value="Methyltransf_12"/>
</dbReference>
<dbReference type="Proteomes" id="UP000298170">
    <property type="component" value="Unassembled WGS sequence"/>
</dbReference>
<keyword evidence="3" id="KW-0489">Methyltransferase</keyword>
<feature type="compositionally biased region" description="Basic and acidic residues" evidence="1">
    <location>
        <begin position="315"/>
        <end position="328"/>
    </location>
</feature>
<dbReference type="SUPFAM" id="SSF53335">
    <property type="entry name" value="S-adenosyl-L-methionine-dependent methyltransferases"/>
    <property type="match status" value="1"/>
</dbReference>
<dbReference type="PANTHER" id="PTHR43591">
    <property type="entry name" value="METHYLTRANSFERASE"/>
    <property type="match status" value="1"/>
</dbReference>
<dbReference type="Gene3D" id="3.40.50.150">
    <property type="entry name" value="Vaccinia Virus protein VP39"/>
    <property type="match status" value="1"/>
</dbReference>
<dbReference type="CDD" id="cd02440">
    <property type="entry name" value="AdoMet_MTases"/>
    <property type="match status" value="1"/>
</dbReference>
<reference evidence="3 4" key="1">
    <citation type="submission" date="2019-03" db="EMBL/GenBank/DDBJ databases">
        <title>Genomics of glacier-inhabiting Cryobacterium strains.</title>
        <authorList>
            <person name="Liu Q."/>
            <person name="Xin Y.-H."/>
        </authorList>
    </citation>
    <scope>NUCLEOTIDE SEQUENCE [LARGE SCALE GENOMIC DNA]</scope>
    <source>
        <strain evidence="3 4">Sr39</strain>
    </source>
</reference>
<evidence type="ECO:0000256" key="1">
    <source>
        <dbReference type="SAM" id="MobiDB-lite"/>
    </source>
</evidence>
<keyword evidence="4" id="KW-1185">Reference proteome</keyword>
<evidence type="ECO:0000259" key="2">
    <source>
        <dbReference type="Pfam" id="PF08242"/>
    </source>
</evidence>
<accession>A0A4R9AF99</accession>
<dbReference type="OrthoDB" id="3382693at2"/>
<dbReference type="AlphaFoldDB" id="A0A4R9AF99"/>
<sequence length="328" mass="34677">MLLMHFARRVVPMTHTHSAQNFSHHDRPGHGPAPENDSVLPELLDLDAALGAPVLAAALDAAYTALNAAPRSIVDLGAGTGTGSIALATRFPDARVHSLDASVQMLERLAVTAATTGVADRVETHLVDLDGDWPDVVPRGVDLAWAALSLHHVTDPARVLRQVFDVLRPGGVLIVTEFTDVTTYDPADLGTGRDGLGDRVVSALAAHGYPVTAEWMTALTAAGFAPVQRTAAALTASAQTSDGARYLELNLTRNREFLREDLDGDDLAALDAATAALKAGTSYVRVASGRAFWSAVRPDNVDPLAAAATDSTNAIEDKQRETETEARR</sequence>
<gene>
    <name evidence="3" type="ORF">E3T39_07090</name>
</gene>
<protein>
    <submittedName>
        <fullName evidence="3">Class I SAM-dependent methyltransferase</fullName>
    </submittedName>
</protein>
<feature type="region of interest" description="Disordered" evidence="1">
    <location>
        <begin position="17"/>
        <end position="38"/>
    </location>
</feature>
<feature type="domain" description="Methyltransferase type 12" evidence="2">
    <location>
        <begin position="74"/>
        <end position="173"/>
    </location>
</feature>
<dbReference type="GO" id="GO:0008168">
    <property type="term" value="F:methyltransferase activity"/>
    <property type="evidence" value="ECO:0007669"/>
    <property type="project" value="UniProtKB-KW"/>
</dbReference>
<keyword evidence="3" id="KW-0808">Transferase</keyword>
<proteinExistence type="predicted"/>
<comment type="caution">
    <text evidence="3">The sequence shown here is derived from an EMBL/GenBank/DDBJ whole genome shotgun (WGS) entry which is preliminary data.</text>
</comment>
<dbReference type="InterPro" id="IPR029063">
    <property type="entry name" value="SAM-dependent_MTases_sf"/>
</dbReference>
<organism evidence="3 4">
    <name type="scientific">Cryobacterium suzukii</name>
    <dbReference type="NCBI Taxonomy" id="1259198"/>
    <lineage>
        <taxon>Bacteria</taxon>
        <taxon>Bacillati</taxon>
        <taxon>Actinomycetota</taxon>
        <taxon>Actinomycetes</taxon>
        <taxon>Micrococcales</taxon>
        <taxon>Microbacteriaceae</taxon>
        <taxon>Cryobacterium</taxon>
    </lineage>
</organism>
<feature type="region of interest" description="Disordered" evidence="1">
    <location>
        <begin position="306"/>
        <end position="328"/>
    </location>
</feature>
<dbReference type="Pfam" id="PF08242">
    <property type="entry name" value="Methyltransf_12"/>
    <property type="match status" value="1"/>
</dbReference>
<name>A0A4R9AF99_9MICO</name>
<evidence type="ECO:0000313" key="3">
    <source>
        <dbReference type="EMBL" id="TFD60881.1"/>
    </source>
</evidence>
<dbReference type="EMBL" id="SOHJ01000007">
    <property type="protein sequence ID" value="TFD60881.1"/>
    <property type="molecule type" value="Genomic_DNA"/>
</dbReference>
<dbReference type="GO" id="GO:0032259">
    <property type="term" value="P:methylation"/>
    <property type="evidence" value="ECO:0007669"/>
    <property type="project" value="UniProtKB-KW"/>
</dbReference>